<dbReference type="InterPro" id="IPR014025">
    <property type="entry name" value="Glutaredoxin_subgr"/>
</dbReference>
<dbReference type="HOGENOM" id="CLU_026126_7_2_1"/>
<dbReference type="AlphaFoldDB" id="A0A067NBS3"/>
<evidence type="ECO:0000313" key="2">
    <source>
        <dbReference type="EMBL" id="KDQ21582.1"/>
    </source>
</evidence>
<dbReference type="PRINTS" id="PR00160">
    <property type="entry name" value="GLUTAREDOXIN"/>
</dbReference>
<keyword evidence="3" id="KW-1185">Reference proteome</keyword>
<dbReference type="STRING" id="930990.A0A067NBS3"/>
<dbReference type="GO" id="GO:0034599">
    <property type="term" value="P:cellular response to oxidative stress"/>
    <property type="evidence" value="ECO:0007669"/>
    <property type="project" value="TreeGrafter"/>
</dbReference>
<dbReference type="InterPro" id="IPR036249">
    <property type="entry name" value="Thioredoxin-like_sf"/>
</dbReference>
<dbReference type="PANTHER" id="PTHR45694">
    <property type="entry name" value="GLUTAREDOXIN 2"/>
    <property type="match status" value="1"/>
</dbReference>
<dbReference type="OrthoDB" id="423313at2759"/>
<accession>A0A067NBS3</accession>
<reference evidence="3" key="1">
    <citation type="journal article" date="2014" name="Proc. Natl. Acad. Sci. U.S.A.">
        <title>Extensive sampling of basidiomycete genomes demonstrates inadequacy of the white-rot/brown-rot paradigm for wood decay fungi.</title>
        <authorList>
            <person name="Riley R."/>
            <person name="Salamov A.A."/>
            <person name="Brown D.W."/>
            <person name="Nagy L.G."/>
            <person name="Floudas D."/>
            <person name="Held B.W."/>
            <person name="Levasseur A."/>
            <person name="Lombard V."/>
            <person name="Morin E."/>
            <person name="Otillar R."/>
            <person name="Lindquist E.A."/>
            <person name="Sun H."/>
            <person name="LaButti K.M."/>
            <person name="Schmutz J."/>
            <person name="Jabbour D."/>
            <person name="Luo H."/>
            <person name="Baker S.E."/>
            <person name="Pisabarro A.G."/>
            <person name="Walton J.D."/>
            <person name="Blanchette R.A."/>
            <person name="Henrissat B."/>
            <person name="Martin F."/>
            <person name="Cullen D."/>
            <person name="Hibbett D.S."/>
            <person name="Grigoriev I.V."/>
        </authorList>
    </citation>
    <scope>NUCLEOTIDE SEQUENCE [LARGE SCALE GENOMIC DNA]</scope>
    <source>
        <strain evidence="3">FD-172 SS1</strain>
    </source>
</reference>
<dbReference type="PROSITE" id="PS51354">
    <property type="entry name" value="GLUTAREDOXIN_2"/>
    <property type="match status" value="1"/>
</dbReference>
<protein>
    <recommendedName>
        <fullName evidence="1">Glutaredoxin domain-containing protein</fullName>
    </recommendedName>
</protein>
<organism evidence="2 3">
    <name type="scientific">Botryobasidium botryosum (strain FD-172 SS1)</name>
    <dbReference type="NCBI Taxonomy" id="930990"/>
    <lineage>
        <taxon>Eukaryota</taxon>
        <taxon>Fungi</taxon>
        <taxon>Dikarya</taxon>
        <taxon>Basidiomycota</taxon>
        <taxon>Agaricomycotina</taxon>
        <taxon>Agaricomycetes</taxon>
        <taxon>Cantharellales</taxon>
        <taxon>Botryobasidiaceae</taxon>
        <taxon>Botryobasidium</taxon>
    </lineage>
</organism>
<evidence type="ECO:0000259" key="1">
    <source>
        <dbReference type="Pfam" id="PF00462"/>
    </source>
</evidence>
<dbReference type="FunCoup" id="A0A067NBS3">
    <property type="interactions" value="5"/>
</dbReference>
<sequence>MVSVTDPGVLANTVGVKTSEWKKLVREMEKESPVVVFSKVCLPYSRRAKELLASYALHPPPRIIEVDIRDDSGLIKALLQHLTHRATFPNILVDSVSIGGSDELQALHSSGQLRSILEKAGVSINTAASGTQA</sequence>
<dbReference type="Pfam" id="PF00462">
    <property type="entry name" value="Glutaredoxin"/>
    <property type="match status" value="1"/>
</dbReference>
<dbReference type="GO" id="GO:0015038">
    <property type="term" value="F:glutathione disulfide oxidoreductase activity"/>
    <property type="evidence" value="ECO:0007669"/>
    <property type="project" value="TreeGrafter"/>
</dbReference>
<dbReference type="GO" id="GO:0005796">
    <property type="term" value="C:Golgi lumen"/>
    <property type="evidence" value="ECO:0007669"/>
    <property type="project" value="TreeGrafter"/>
</dbReference>
<evidence type="ECO:0000313" key="3">
    <source>
        <dbReference type="Proteomes" id="UP000027195"/>
    </source>
</evidence>
<dbReference type="EMBL" id="KL198016">
    <property type="protein sequence ID" value="KDQ21582.1"/>
    <property type="molecule type" value="Genomic_DNA"/>
</dbReference>
<dbReference type="Proteomes" id="UP000027195">
    <property type="component" value="Unassembled WGS sequence"/>
</dbReference>
<dbReference type="InParanoid" id="A0A067NBS3"/>
<dbReference type="SUPFAM" id="SSF52833">
    <property type="entry name" value="Thioredoxin-like"/>
    <property type="match status" value="1"/>
</dbReference>
<dbReference type="GO" id="GO:0005801">
    <property type="term" value="C:cis-Golgi network"/>
    <property type="evidence" value="ECO:0007669"/>
    <property type="project" value="TreeGrafter"/>
</dbReference>
<feature type="domain" description="Glutaredoxin" evidence="1">
    <location>
        <begin position="34"/>
        <end position="96"/>
    </location>
</feature>
<dbReference type="GO" id="GO:0000324">
    <property type="term" value="C:fungal-type vacuole"/>
    <property type="evidence" value="ECO:0007669"/>
    <property type="project" value="TreeGrafter"/>
</dbReference>
<dbReference type="PANTHER" id="PTHR45694:SF5">
    <property type="entry name" value="GLUTAREDOXIN 2"/>
    <property type="match status" value="1"/>
</dbReference>
<proteinExistence type="predicted"/>
<name>A0A067NBS3_BOTB1</name>
<dbReference type="InterPro" id="IPR002109">
    <property type="entry name" value="Glutaredoxin"/>
</dbReference>
<dbReference type="Gene3D" id="3.40.30.10">
    <property type="entry name" value="Glutaredoxin"/>
    <property type="match status" value="1"/>
</dbReference>
<gene>
    <name evidence="2" type="ORF">BOTBODRAFT_99687</name>
</gene>